<sequence>MNNVYQKDHDEWLACRVRQTMPIGTVSGTKNSAESSIFTQKILLCPPFEQRALWRILFAVAAHFSKRGGDGGERNPFHKVLPMSNDNFSQESILIGYES</sequence>
<organism evidence="1 2">
    <name type="scientific">Caerostris extrusa</name>
    <name type="common">Bark spider</name>
    <name type="synonym">Caerostris bankana</name>
    <dbReference type="NCBI Taxonomy" id="172846"/>
    <lineage>
        <taxon>Eukaryota</taxon>
        <taxon>Metazoa</taxon>
        <taxon>Ecdysozoa</taxon>
        <taxon>Arthropoda</taxon>
        <taxon>Chelicerata</taxon>
        <taxon>Arachnida</taxon>
        <taxon>Araneae</taxon>
        <taxon>Araneomorphae</taxon>
        <taxon>Entelegynae</taxon>
        <taxon>Araneoidea</taxon>
        <taxon>Araneidae</taxon>
        <taxon>Caerostris</taxon>
    </lineage>
</organism>
<evidence type="ECO:0000313" key="1">
    <source>
        <dbReference type="EMBL" id="GIY67102.1"/>
    </source>
</evidence>
<gene>
    <name evidence="1" type="ORF">CEXT_767971</name>
</gene>
<comment type="caution">
    <text evidence="1">The sequence shown here is derived from an EMBL/GenBank/DDBJ whole genome shotgun (WGS) entry which is preliminary data.</text>
</comment>
<dbReference type="AlphaFoldDB" id="A0AAV4V9Y6"/>
<name>A0AAV4V9Y6_CAEEX</name>
<dbReference type="EMBL" id="BPLR01014200">
    <property type="protein sequence ID" value="GIY67102.1"/>
    <property type="molecule type" value="Genomic_DNA"/>
</dbReference>
<accession>A0AAV4V9Y6</accession>
<proteinExistence type="predicted"/>
<dbReference type="Proteomes" id="UP001054945">
    <property type="component" value="Unassembled WGS sequence"/>
</dbReference>
<keyword evidence="2" id="KW-1185">Reference proteome</keyword>
<reference evidence="1 2" key="1">
    <citation type="submission" date="2021-06" db="EMBL/GenBank/DDBJ databases">
        <title>Caerostris extrusa draft genome.</title>
        <authorList>
            <person name="Kono N."/>
            <person name="Arakawa K."/>
        </authorList>
    </citation>
    <scope>NUCLEOTIDE SEQUENCE [LARGE SCALE GENOMIC DNA]</scope>
</reference>
<evidence type="ECO:0000313" key="2">
    <source>
        <dbReference type="Proteomes" id="UP001054945"/>
    </source>
</evidence>
<protein>
    <submittedName>
        <fullName evidence="1">Uncharacterized protein</fullName>
    </submittedName>
</protein>